<sequence length="20" mass="2229">MEAIVLSNETLPVERILSLT</sequence>
<dbReference type="EMBL" id="AWWV01011653">
    <property type="protein sequence ID" value="OMO71302.1"/>
    <property type="molecule type" value="Genomic_DNA"/>
</dbReference>
<keyword evidence="2" id="KW-1185">Reference proteome</keyword>
<comment type="caution">
    <text evidence="1">The sequence shown here is derived from an EMBL/GenBank/DDBJ whole genome shotgun (WGS) entry which is preliminary data.</text>
</comment>
<feature type="non-terminal residue" evidence="1">
    <location>
        <position position="20"/>
    </location>
</feature>
<reference evidence="1 2" key="1">
    <citation type="submission" date="2013-09" db="EMBL/GenBank/DDBJ databases">
        <title>Corchorus capsularis genome sequencing.</title>
        <authorList>
            <person name="Alam M."/>
            <person name="Haque M.S."/>
            <person name="Islam M.S."/>
            <person name="Emdad E.M."/>
            <person name="Islam M.M."/>
            <person name="Ahmed B."/>
            <person name="Halim A."/>
            <person name="Hossen Q.M.M."/>
            <person name="Hossain M.Z."/>
            <person name="Ahmed R."/>
            <person name="Khan M.M."/>
            <person name="Islam R."/>
            <person name="Rashid M.M."/>
            <person name="Khan S.A."/>
            <person name="Rahman M.S."/>
            <person name="Alam M."/>
        </authorList>
    </citation>
    <scope>NUCLEOTIDE SEQUENCE [LARGE SCALE GENOMIC DNA]</scope>
    <source>
        <strain evidence="2">cv. CVL-1</strain>
        <tissue evidence="1">Whole seedling</tissue>
    </source>
</reference>
<name>A0A1R3HLZ7_COCAP</name>
<dbReference type="Proteomes" id="UP000188268">
    <property type="component" value="Unassembled WGS sequence"/>
</dbReference>
<protein>
    <submittedName>
        <fullName evidence="1">Uncharacterized protein</fullName>
    </submittedName>
</protein>
<dbReference type="AlphaFoldDB" id="A0A1R3HLZ7"/>
<organism evidence="1 2">
    <name type="scientific">Corchorus capsularis</name>
    <name type="common">Jute</name>
    <dbReference type="NCBI Taxonomy" id="210143"/>
    <lineage>
        <taxon>Eukaryota</taxon>
        <taxon>Viridiplantae</taxon>
        <taxon>Streptophyta</taxon>
        <taxon>Embryophyta</taxon>
        <taxon>Tracheophyta</taxon>
        <taxon>Spermatophyta</taxon>
        <taxon>Magnoliopsida</taxon>
        <taxon>eudicotyledons</taxon>
        <taxon>Gunneridae</taxon>
        <taxon>Pentapetalae</taxon>
        <taxon>rosids</taxon>
        <taxon>malvids</taxon>
        <taxon>Malvales</taxon>
        <taxon>Malvaceae</taxon>
        <taxon>Grewioideae</taxon>
        <taxon>Apeibeae</taxon>
        <taxon>Corchorus</taxon>
    </lineage>
</organism>
<gene>
    <name evidence="1" type="ORF">CCACVL1_18301</name>
</gene>
<proteinExistence type="predicted"/>
<evidence type="ECO:0000313" key="1">
    <source>
        <dbReference type="EMBL" id="OMO71302.1"/>
    </source>
</evidence>
<evidence type="ECO:0000313" key="2">
    <source>
        <dbReference type="Proteomes" id="UP000188268"/>
    </source>
</evidence>
<accession>A0A1R3HLZ7</accession>